<dbReference type="GO" id="GO:0005200">
    <property type="term" value="F:structural constituent of cytoskeleton"/>
    <property type="evidence" value="ECO:0007669"/>
    <property type="project" value="InterPro"/>
</dbReference>
<keyword evidence="4" id="KW-0378">Hydrolase</keyword>
<name>A0A5B7F6A3_PORTR</name>
<dbReference type="Pfam" id="PF03953">
    <property type="entry name" value="Tubulin_C"/>
    <property type="match status" value="1"/>
</dbReference>
<keyword evidence="2" id="KW-0493">Microtubule</keyword>
<keyword evidence="9" id="KW-1185">Reference proteome</keyword>
<proteinExistence type="inferred from homology"/>
<dbReference type="GO" id="GO:0016787">
    <property type="term" value="F:hydrolase activity"/>
    <property type="evidence" value="ECO:0007669"/>
    <property type="project" value="UniProtKB-KW"/>
</dbReference>
<dbReference type="FunFam" id="3.40.50.1440:FF:000090">
    <property type="entry name" value="Uncharacterized protein"/>
    <property type="match status" value="1"/>
</dbReference>
<dbReference type="GO" id="GO:0007017">
    <property type="term" value="P:microtubule-based process"/>
    <property type="evidence" value="ECO:0007669"/>
    <property type="project" value="InterPro"/>
</dbReference>
<keyword evidence="5" id="KW-0342">GTP-binding</keyword>
<dbReference type="GO" id="GO:0005874">
    <property type="term" value="C:microtubule"/>
    <property type="evidence" value="ECO:0007669"/>
    <property type="project" value="UniProtKB-KW"/>
</dbReference>
<dbReference type="AlphaFoldDB" id="A0A5B7F6A3"/>
<dbReference type="SMART" id="SM00865">
    <property type="entry name" value="Tubulin_C"/>
    <property type="match status" value="1"/>
</dbReference>
<dbReference type="InterPro" id="IPR036525">
    <property type="entry name" value="Tubulin/FtsZ_GTPase_sf"/>
</dbReference>
<dbReference type="InterPro" id="IPR002452">
    <property type="entry name" value="Alpha_tubulin"/>
</dbReference>
<feature type="domain" description="Tubulin/FtsZ 2-layer sandwich" evidence="7">
    <location>
        <begin position="78"/>
        <end position="190"/>
    </location>
</feature>
<dbReference type="Proteomes" id="UP000324222">
    <property type="component" value="Unassembled WGS sequence"/>
</dbReference>
<gene>
    <name evidence="8" type="primary">TBA3_2</name>
    <name evidence="8" type="ORF">E2C01_036737</name>
</gene>
<evidence type="ECO:0000259" key="7">
    <source>
        <dbReference type="SMART" id="SM00865"/>
    </source>
</evidence>
<sequence>MPSFPQVATAVVEPYNSILTTHTTLEHSDCAFMVDNEAIYDICRRNLDIERPSYTNLNRLIGQIVSSITASLRFDGALNVDLTEFQTNLVPYPRIHFPLVTYAPVISAEKAYHEQLSVSEITNACFEPANQMVKCDPRHGKYMACCLLYRGDVVPKDVNAAIATIKTKRTIQFKDYEEVGVDSADGDGEIEGDEY</sequence>
<evidence type="ECO:0000256" key="2">
    <source>
        <dbReference type="ARBA" id="ARBA00022701"/>
    </source>
</evidence>
<dbReference type="GO" id="GO:0005525">
    <property type="term" value="F:GTP binding"/>
    <property type="evidence" value="ECO:0007669"/>
    <property type="project" value="UniProtKB-KW"/>
</dbReference>
<protein>
    <submittedName>
        <fullName evidence="8">Tubulin alpha-3 chain</fullName>
    </submittedName>
</protein>
<evidence type="ECO:0000313" key="8">
    <source>
        <dbReference type="EMBL" id="MPC43100.1"/>
    </source>
</evidence>
<dbReference type="SUPFAM" id="SSF55307">
    <property type="entry name" value="Tubulin C-terminal domain-like"/>
    <property type="match status" value="1"/>
</dbReference>
<comment type="similarity">
    <text evidence="1">Belongs to the tubulin family.</text>
</comment>
<dbReference type="InterPro" id="IPR008280">
    <property type="entry name" value="Tub_FtsZ_C"/>
</dbReference>
<dbReference type="Gene3D" id="3.30.1330.20">
    <property type="entry name" value="Tubulin/FtsZ, C-terminal domain"/>
    <property type="match status" value="1"/>
</dbReference>
<dbReference type="EMBL" id="VSRR010005687">
    <property type="protein sequence ID" value="MPC43100.1"/>
    <property type="molecule type" value="Genomic_DNA"/>
</dbReference>
<dbReference type="FunFam" id="3.30.1330.20:FF:000022">
    <property type="entry name" value="Tubulin alpha chain"/>
    <property type="match status" value="1"/>
</dbReference>
<evidence type="ECO:0000256" key="5">
    <source>
        <dbReference type="ARBA" id="ARBA00023134"/>
    </source>
</evidence>
<evidence type="ECO:0000313" key="9">
    <source>
        <dbReference type="Proteomes" id="UP000324222"/>
    </source>
</evidence>
<evidence type="ECO:0000256" key="4">
    <source>
        <dbReference type="ARBA" id="ARBA00022801"/>
    </source>
</evidence>
<dbReference type="PANTHER" id="PTHR11588">
    <property type="entry name" value="TUBULIN"/>
    <property type="match status" value="1"/>
</dbReference>
<dbReference type="PRINTS" id="PR01162">
    <property type="entry name" value="ALPHATUBULIN"/>
</dbReference>
<evidence type="ECO:0000256" key="1">
    <source>
        <dbReference type="ARBA" id="ARBA00009636"/>
    </source>
</evidence>
<comment type="catalytic activity">
    <reaction evidence="6">
        <text>GTP + H2O = GDP + phosphate + H(+)</text>
        <dbReference type="Rhea" id="RHEA:19669"/>
        <dbReference type="ChEBI" id="CHEBI:15377"/>
        <dbReference type="ChEBI" id="CHEBI:15378"/>
        <dbReference type="ChEBI" id="CHEBI:37565"/>
        <dbReference type="ChEBI" id="CHEBI:43474"/>
        <dbReference type="ChEBI" id="CHEBI:58189"/>
    </reaction>
    <physiologicalReaction direction="left-to-right" evidence="6">
        <dbReference type="Rhea" id="RHEA:19670"/>
    </physiologicalReaction>
</comment>
<dbReference type="OrthoDB" id="1844at2759"/>
<evidence type="ECO:0000256" key="3">
    <source>
        <dbReference type="ARBA" id="ARBA00022741"/>
    </source>
</evidence>
<dbReference type="PRINTS" id="PR01161">
    <property type="entry name" value="TUBULIN"/>
</dbReference>
<dbReference type="Gene3D" id="3.40.50.1440">
    <property type="entry name" value="Tubulin/FtsZ, GTPase domain"/>
    <property type="match status" value="1"/>
</dbReference>
<reference evidence="8 9" key="1">
    <citation type="submission" date="2019-05" db="EMBL/GenBank/DDBJ databases">
        <title>Another draft genome of Portunus trituberculatus and its Hox gene families provides insights of decapod evolution.</title>
        <authorList>
            <person name="Jeong J.-H."/>
            <person name="Song I."/>
            <person name="Kim S."/>
            <person name="Choi T."/>
            <person name="Kim D."/>
            <person name="Ryu S."/>
            <person name="Kim W."/>
        </authorList>
    </citation>
    <scope>NUCLEOTIDE SEQUENCE [LARGE SCALE GENOMIC DNA]</scope>
    <source>
        <tissue evidence="8">Muscle</tissue>
    </source>
</reference>
<dbReference type="SUPFAM" id="SSF52490">
    <property type="entry name" value="Tubulin nucleotide-binding domain-like"/>
    <property type="match status" value="1"/>
</dbReference>
<dbReference type="InterPro" id="IPR037103">
    <property type="entry name" value="Tubulin/FtsZ-like_C"/>
</dbReference>
<organism evidence="8 9">
    <name type="scientific">Portunus trituberculatus</name>
    <name type="common">Swimming crab</name>
    <name type="synonym">Neptunus trituberculatus</name>
    <dbReference type="NCBI Taxonomy" id="210409"/>
    <lineage>
        <taxon>Eukaryota</taxon>
        <taxon>Metazoa</taxon>
        <taxon>Ecdysozoa</taxon>
        <taxon>Arthropoda</taxon>
        <taxon>Crustacea</taxon>
        <taxon>Multicrustacea</taxon>
        <taxon>Malacostraca</taxon>
        <taxon>Eumalacostraca</taxon>
        <taxon>Eucarida</taxon>
        <taxon>Decapoda</taxon>
        <taxon>Pleocyemata</taxon>
        <taxon>Brachyura</taxon>
        <taxon>Eubrachyura</taxon>
        <taxon>Portunoidea</taxon>
        <taxon>Portunidae</taxon>
        <taxon>Portuninae</taxon>
        <taxon>Portunus</taxon>
    </lineage>
</organism>
<comment type="caution">
    <text evidence="8">The sequence shown here is derived from an EMBL/GenBank/DDBJ whole genome shotgun (WGS) entry which is preliminary data.</text>
</comment>
<keyword evidence="3" id="KW-0547">Nucleotide-binding</keyword>
<evidence type="ECO:0000256" key="6">
    <source>
        <dbReference type="ARBA" id="ARBA00049117"/>
    </source>
</evidence>
<dbReference type="InterPro" id="IPR000217">
    <property type="entry name" value="Tubulin"/>
</dbReference>
<dbReference type="InterPro" id="IPR018316">
    <property type="entry name" value="Tubulin/FtsZ_2-layer-sand-dom"/>
</dbReference>
<accession>A0A5B7F6A3</accession>